<evidence type="ECO:0000313" key="5">
    <source>
        <dbReference type="WBParaSite" id="NBR_0000648401-mRNA-1"/>
    </source>
</evidence>
<feature type="transmembrane region" description="Helical" evidence="2">
    <location>
        <begin position="73"/>
        <end position="95"/>
    </location>
</feature>
<dbReference type="PANTHER" id="PTHR10686:SF18">
    <property type="entry name" value="IP11787P-RELATED"/>
    <property type="match status" value="1"/>
</dbReference>
<feature type="transmembrane region" description="Helical" evidence="2">
    <location>
        <begin position="374"/>
        <end position="397"/>
    </location>
</feature>
<dbReference type="PANTHER" id="PTHR10686">
    <property type="entry name" value="FOLATE TRANSPORTER"/>
    <property type="match status" value="1"/>
</dbReference>
<feature type="transmembrane region" description="Helical" evidence="2">
    <location>
        <begin position="184"/>
        <end position="205"/>
    </location>
</feature>
<evidence type="ECO:0000256" key="2">
    <source>
        <dbReference type="SAM" id="Phobius"/>
    </source>
</evidence>
<dbReference type="EMBL" id="UYSL01019803">
    <property type="protein sequence ID" value="VDL70074.1"/>
    <property type="molecule type" value="Genomic_DNA"/>
</dbReference>
<keyword evidence="2" id="KW-0812">Transmembrane</keyword>
<feature type="transmembrane region" description="Helical" evidence="2">
    <location>
        <begin position="157"/>
        <end position="178"/>
    </location>
</feature>
<feature type="transmembrane region" description="Helical" evidence="2">
    <location>
        <begin position="48"/>
        <end position="68"/>
    </location>
</feature>
<proteinExistence type="inferred from homology"/>
<keyword evidence="2" id="KW-0472">Membrane</keyword>
<dbReference type="GO" id="GO:0005886">
    <property type="term" value="C:plasma membrane"/>
    <property type="evidence" value="ECO:0007669"/>
    <property type="project" value="TreeGrafter"/>
</dbReference>
<accession>A0A0N4XUS6</accession>
<evidence type="ECO:0000313" key="3">
    <source>
        <dbReference type="EMBL" id="VDL70074.1"/>
    </source>
</evidence>
<evidence type="ECO:0000256" key="1">
    <source>
        <dbReference type="ARBA" id="ARBA00005773"/>
    </source>
</evidence>
<dbReference type="SUPFAM" id="SSF103473">
    <property type="entry name" value="MFS general substrate transporter"/>
    <property type="match status" value="1"/>
</dbReference>
<sequence length="423" mass="48347">MRWQLTTFLLCLYGFLKDFRPTEPYLYQYEHVTLNISEHVLNSDVYPIWTYSYLVTLIPVFLLTDLVLYKPVIVLGAVSYVIVWSLLVFCGSVIAQQMVEVFYGWATAAEIAYFAYIYVKVDREHFKKSVSLLEIYFSVGGLTQGERTFRVTSYTRGALLLGSFVAYTLAQLIILLKWGTYETLNIISLSVLCVAFVVAMLLPSVPWRLAYEKKQLQSGTKPLDQNATYKRYVTLYFSTLLRDLKTIYGNLVMLKWSLWWALASCAYFQISNYIQTLWGTIVSLCLALCSLANALLLLLLSQTHNLFVMYAGYIGYRLIYETMITISQCILAETLEMSSYGLVFGMNTFIALVLQSILTLVVNTGLQLTIRPQFEVYSGFHFVVAGIFASALLYSVCQRIMNRRRNRVTPEDCASQKDQDTQA</sequence>
<dbReference type="OMA" id="VWKSFEN"/>
<dbReference type="AlphaFoldDB" id="A0A0N4XUS6"/>
<feature type="transmembrane region" description="Helical" evidence="2">
    <location>
        <begin position="101"/>
        <end position="119"/>
    </location>
</feature>
<feature type="transmembrane region" description="Helical" evidence="2">
    <location>
        <begin position="247"/>
        <end position="270"/>
    </location>
</feature>
<dbReference type="WBParaSite" id="NBR_0000648401-mRNA-1">
    <property type="protein sequence ID" value="NBR_0000648401-mRNA-1"/>
    <property type="gene ID" value="NBR_0000648401"/>
</dbReference>
<comment type="similarity">
    <text evidence="1">Belongs to the reduced folate carrier (RFC) transporter (TC 2.A.48) family.</text>
</comment>
<name>A0A0N4XUS6_NIPBR</name>
<gene>
    <name evidence="3" type="ORF">NBR_LOCUS6485</name>
</gene>
<dbReference type="Proteomes" id="UP000271162">
    <property type="component" value="Unassembled WGS sequence"/>
</dbReference>
<dbReference type="InterPro" id="IPR002666">
    <property type="entry name" value="Folate_carrier"/>
</dbReference>
<keyword evidence="4" id="KW-1185">Reference proteome</keyword>
<keyword evidence="2" id="KW-1133">Transmembrane helix</keyword>
<feature type="transmembrane region" description="Helical" evidence="2">
    <location>
        <begin position="276"/>
        <end position="300"/>
    </location>
</feature>
<feature type="transmembrane region" description="Helical" evidence="2">
    <location>
        <begin position="340"/>
        <end position="362"/>
    </location>
</feature>
<reference evidence="5" key="1">
    <citation type="submission" date="2017-02" db="UniProtKB">
        <authorList>
            <consortium name="WormBaseParasite"/>
        </authorList>
    </citation>
    <scope>IDENTIFICATION</scope>
</reference>
<organism evidence="5">
    <name type="scientific">Nippostrongylus brasiliensis</name>
    <name type="common">Rat hookworm</name>
    <dbReference type="NCBI Taxonomy" id="27835"/>
    <lineage>
        <taxon>Eukaryota</taxon>
        <taxon>Metazoa</taxon>
        <taxon>Ecdysozoa</taxon>
        <taxon>Nematoda</taxon>
        <taxon>Chromadorea</taxon>
        <taxon>Rhabditida</taxon>
        <taxon>Rhabditina</taxon>
        <taxon>Rhabditomorpha</taxon>
        <taxon>Strongyloidea</taxon>
        <taxon>Heligmosomidae</taxon>
        <taxon>Nippostrongylus</taxon>
    </lineage>
</organism>
<dbReference type="GO" id="GO:0090482">
    <property type="term" value="F:vitamin transmembrane transporter activity"/>
    <property type="evidence" value="ECO:0007669"/>
    <property type="project" value="InterPro"/>
</dbReference>
<dbReference type="InterPro" id="IPR036259">
    <property type="entry name" value="MFS_trans_sf"/>
</dbReference>
<protein>
    <submittedName>
        <fullName evidence="5">Thiamine transporter 2</fullName>
    </submittedName>
</protein>
<evidence type="ECO:0000313" key="4">
    <source>
        <dbReference type="Proteomes" id="UP000271162"/>
    </source>
</evidence>
<dbReference type="STRING" id="27835.A0A0N4XUS6"/>
<dbReference type="Pfam" id="PF01770">
    <property type="entry name" value="Folate_carrier"/>
    <property type="match status" value="2"/>
</dbReference>
<reference evidence="3 4" key="2">
    <citation type="submission" date="2018-11" db="EMBL/GenBank/DDBJ databases">
        <authorList>
            <consortium name="Pathogen Informatics"/>
        </authorList>
    </citation>
    <scope>NUCLEOTIDE SEQUENCE [LARGE SCALE GENOMIC DNA]</scope>
</reference>